<dbReference type="GO" id="GO:0030424">
    <property type="term" value="C:axon"/>
    <property type="evidence" value="ECO:0007669"/>
    <property type="project" value="TreeGrafter"/>
</dbReference>
<dbReference type="PANTHER" id="PTHR45799:SF2">
    <property type="entry name" value="RETICULON-LIKE PROTEIN"/>
    <property type="match status" value="1"/>
</dbReference>
<evidence type="ECO:0000256" key="2">
    <source>
        <dbReference type="ARBA" id="ARBA00022692"/>
    </source>
</evidence>
<evidence type="ECO:0000256" key="5">
    <source>
        <dbReference type="ARBA" id="ARBA00023136"/>
    </source>
</evidence>
<dbReference type="InterPro" id="IPR003388">
    <property type="entry name" value="Reticulon"/>
</dbReference>
<gene>
    <name evidence="8" type="ORF">C0Q70_07761</name>
</gene>
<keyword evidence="4 6" id="KW-1133">Transmembrane helix</keyword>
<accession>A0A2T7PFY2</accession>
<dbReference type="OrthoDB" id="567788at2759"/>
<dbReference type="Pfam" id="PF02453">
    <property type="entry name" value="Reticulon"/>
    <property type="match status" value="1"/>
</dbReference>
<evidence type="ECO:0000256" key="6">
    <source>
        <dbReference type="RuleBase" id="RU363132"/>
    </source>
</evidence>
<evidence type="ECO:0000256" key="1">
    <source>
        <dbReference type="ARBA" id="ARBA00004477"/>
    </source>
</evidence>
<keyword evidence="3 6" id="KW-0256">Endoplasmic reticulum</keyword>
<evidence type="ECO:0000259" key="7">
    <source>
        <dbReference type="PROSITE" id="PS50845"/>
    </source>
</evidence>
<dbReference type="EMBL" id="PZQS01000004">
    <property type="protein sequence ID" value="PVD32328.1"/>
    <property type="molecule type" value="Genomic_DNA"/>
</dbReference>
<proteinExistence type="predicted"/>
<sequence>MLLVLLSLAFFSLLSVLAYLSLAILTVTLSFRVYKNIMAAVQKTSDGHPFKQYLDLDITLKEEKVSRVTHTVLQHINRSLLELRRLFLIEDLIDSIKFGLLLWVLTYVGAWFNGMTLIILLVVAIFTLPKVYETYKVQIDNYVNMARNQLNTVLAHAKQSAIPEEKSQDSVDNFGSLGQSQISASCQPFRCCCAPSEDWLMPKFLELPTALAVHVHASTRTFGLTERSGLVTR</sequence>
<comment type="caution">
    <text evidence="6">Lacks conserved residue(s) required for the propagation of feature annotation.</text>
</comment>
<comment type="caution">
    <text evidence="8">The sequence shown here is derived from an EMBL/GenBank/DDBJ whole genome shotgun (WGS) entry which is preliminary data.</text>
</comment>
<dbReference type="InterPro" id="IPR046964">
    <property type="entry name" value="RTN1-4"/>
</dbReference>
<dbReference type="Proteomes" id="UP000245119">
    <property type="component" value="Linkage Group LG4"/>
</dbReference>
<dbReference type="STRING" id="400727.A0A2T7PFY2"/>
<dbReference type="GO" id="GO:0005789">
    <property type="term" value="C:endoplasmic reticulum membrane"/>
    <property type="evidence" value="ECO:0007669"/>
    <property type="project" value="UniProtKB-SubCell"/>
</dbReference>
<dbReference type="AlphaFoldDB" id="A0A2T7PFY2"/>
<feature type="domain" description="Reticulon" evidence="7">
    <location>
        <begin position="1"/>
        <end position="153"/>
    </location>
</feature>
<reference evidence="8 9" key="1">
    <citation type="submission" date="2018-04" db="EMBL/GenBank/DDBJ databases">
        <title>The genome of golden apple snail Pomacea canaliculata provides insight into stress tolerance and invasive adaptation.</title>
        <authorList>
            <person name="Liu C."/>
            <person name="Liu B."/>
            <person name="Ren Y."/>
            <person name="Zhang Y."/>
            <person name="Wang H."/>
            <person name="Li S."/>
            <person name="Jiang F."/>
            <person name="Yin L."/>
            <person name="Zhang G."/>
            <person name="Qian W."/>
            <person name="Fan W."/>
        </authorList>
    </citation>
    <scope>NUCLEOTIDE SEQUENCE [LARGE SCALE GENOMIC DNA]</scope>
    <source>
        <strain evidence="8">SZHN2017</strain>
        <tissue evidence="8">Muscle</tissue>
    </source>
</reference>
<keyword evidence="5 6" id="KW-0472">Membrane</keyword>
<dbReference type="PROSITE" id="PS50845">
    <property type="entry name" value="RETICULON"/>
    <property type="match status" value="1"/>
</dbReference>
<evidence type="ECO:0000313" key="8">
    <source>
        <dbReference type="EMBL" id="PVD32328.1"/>
    </source>
</evidence>
<evidence type="ECO:0000256" key="3">
    <source>
        <dbReference type="ARBA" id="ARBA00022824"/>
    </source>
</evidence>
<feature type="transmembrane region" description="Helical" evidence="6">
    <location>
        <begin position="100"/>
        <end position="128"/>
    </location>
</feature>
<name>A0A2T7PFY2_POMCA</name>
<organism evidence="8 9">
    <name type="scientific">Pomacea canaliculata</name>
    <name type="common">Golden apple snail</name>
    <dbReference type="NCBI Taxonomy" id="400727"/>
    <lineage>
        <taxon>Eukaryota</taxon>
        <taxon>Metazoa</taxon>
        <taxon>Spiralia</taxon>
        <taxon>Lophotrochozoa</taxon>
        <taxon>Mollusca</taxon>
        <taxon>Gastropoda</taxon>
        <taxon>Caenogastropoda</taxon>
        <taxon>Architaenioglossa</taxon>
        <taxon>Ampullarioidea</taxon>
        <taxon>Ampullariidae</taxon>
        <taxon>Pomacea</taxon>
    </lineage>
</organism>
<evidence type="ECO:0000313" key="9">
    <source>
        <dbReference type="Proteomes" id="UP000245119"/>
    </source>
</evidence>
<dbReference type="Gene3D" id="1.20.5.2480">
    <property type="match status" value="1"/>
</dbReference>
<keyword evidence="9" id="KW-1185">Reference proteome</keyword>
<protein>
    <recommendedName>
        <fullName evidence="6">Reticulon-like protein</fullName>
    </recommendedName>
</protein>
<keyword evidence="2 6" id="KW-0812">Transmembrane</keyword>
<evidence type="ECO:0000256" key="4">
    <source>
        <dbReference type="ARBA" id="ARBA00022989"/>
    </source>
</evidence>
<dbReference type="PANTHER" id="PTHR45799">
    <property type="entry name" value="RETICULON-LIKE PROTEIN"/>
    <property type="match status" value="1"/>
</dbReference>
<comment type="subcellular location">
    <subcellularLocation>
        <location evidence="1 6">Endoplasmic reticulum membrane</location>
        <topology evidence="1 6">Multi-pass membrane protein</topology>
    </subcellularLocation>
</comment>